<dbReference type="InterPro" id="IPR011705">
    <property type="entry name" value="BACK"/>
</dbReference>
<dbReference type="SUPFAM" id="SSF54695">
    <property type="entry name" value="POZ domain"/>
    <property type="match status" value="1"/>
</dbReference>
<dbReference type="PANTHER" id="PTHR22667">
    <property type="entry name" value="AT01380P-RELATED"/>
    <property type="match status" value="1"/>
</dbReference>
<dbReference type="PANTHER" id="PTHR22667:SF0">
    <property type="entry name" value="AT01380P-RELATED"/>
    <property type="match status" value="1"/>
</dbReference>
<protein>
    <recommendedName>
        <fullName evidence="1">BACK domain-containing protein</fullName>
    </recommendedName>
</protein>
<keyword evidence="3" id="KW-1185">Reference proteome</keyword>
<evidence type="ECO:0000259" key="1">
    <source>
        <dbReference type="SMART" id="SM00875"/>
    </source>
</evidence>
<dbReference type="STRING" id="7232.A0A484AVG9"/>
<dbReference type="OrthoDB" id="6350321at2759"/>
<dbReference type="InterPro" id="IPR011333">
    <property type="entry name" value="SKP1/BTB/POZ_sf"/>
</dbReference>
<organism evidence="2 3">
    <name type="scientific">Drosophila navojoa</name>
    <name type="common">Fruit fly</name>
    <dbReference type="NCBI Taxonomy" id="7232"/>
    <lineage>
        <taxon>Eukaryota</taxon>
        <taxon>Metazoa</taxon>
        <taxon>Ecdysozoa</taxon>
        <taxon>Arthropoda</taxon>
        <taxon>Hexapoda</taxon>
        <taxon>Insecta</taxon>
        <taxon>Pterygota</taxon>
        <taxon>Neoptera</taxon>
        <taxon>Endopterygota</taxon>
        <taxon>Diptera</taxon>
        <taxon>Brachycera</taxon>
        <taxon>Muscomorpha</taxon>
        <taxon>Ephydroidea</taxon>
        <taxon>Drosophilidae</taxon>
        <taxon>Drosophila</taxon>
    </lineage>
</organism>
<dbReference type="CDD" id="cd18186">
    <property type="entry name" value="BTB_POZ_ZBTB_KLHL-like"/>
    <property type="match status" value="1"/>
</dbReference>
<dbReference type="OMA" id="YWIFSDY"/>
<proteinExistence type="predicted"/>
<dbReference type="SMART" id="SM00875">
    <property type="entry name" value="BACK"/>
    <property type="match status" value="1"/>
</dbReference>
<evidence type="ECO:0000313" key="3">
    <source>
        <dbReference type="Proteomes" id="UP000295192"/>
    </source>
</evidence>
<evidence type="ECO:0000313" key="2">
    <source>
        <dbReference type="EMBL" id="TDG40647.1"/>
    </source>
</evidence>
<dbReference type="Proteomes" id="UP000295192">
    <property type="component" value="Unassembled WGS sequence"/>
</dbReference>
<dbReference type="Gene3D" id="1.25.40.420">
    <property type="match status" value="1"/>
</dbReference>
<feature type="domain" description="BACK" evidence="1">
    <location>
        <begin position="154"/>
        <end position="255"/>
    </location>
</feature>
<accession>A0A484AVG9</accession>
<reference evidence="2 3" key="1">
    <citation type="journal article" date="2019" name="J. Hered.">
        <title>An Improved Genome Assembly for Drosophila navojoa, the Basal Species in the mojavensis Cluster.</title>
        <authorList>
            <person name="Vanderlinde T."/>
            <person name="Dupim E.G."/>
            <person name="Nazario-Yepiz N.O."/>
            <person name="Carvalho A.B."/>
        </authorList>
    </citation>
    <scope>NUCLEOTIDE SEQUENCE [LARGE SCALE GENOMIC DNA]</scope>
    <source>
        <strain evidence="2">Navoj_Jal97</strain>
        <tissue evidence="2">Whole organism</tissue>
    </source>
</reference>
<dbReference type="Gene3D" id="3.30.710.10">
    <property type="entry name" value="Potassium Channel Kv1.1, Chain A"/>
    <property type="match status" value="1"/>
</dbReference>
<dbReference type="EMBL" id="LSRL02000517">
    <property type="protein sequence ID" value="TDG40647.1"/>
    <property type="molecule type" value="Genomic_DNA"/>
</dbReference>
<dbReference type="AlphaFoldDB" id="A0A484AVG9"/>
<dbReference type="Pfam" id="PF07707">
    <property type="entry name" value="BACK"/>
    <property type="match status" value="1"/>
</dbReference>
<sequence>MDTVSEIELPKKMVQHHRLLHRFVNLDMEHLVMKTADKEDIGLTMLEKFLTKSEPDILIVAGDTTYGCHAVVLRHFCQLCENVYPTGLITALPKHLTKEAFLLAYDYMLLGEIRCKRCQLLELLDVARYYFIPGLVDSIINMFGDRQFHTEMDALNMYFLASGKKKLGIARMMMTRVQRYFLPMISTKEYRGMPLGCVLRLLSSNTLAVQHEIEVFYAALYWLFADYNGRKAHLNLLFRTVRFIMMPTMFIFNLANRLHEMLPRLADELQPFLDRAMLYFQRRALDGENKDELLLRPRCWITDPECPYTQRKKYLKMYGFKHIDFLAYVTRLRSMEDFLARITLN</sequence>
<comment type="caution">
    <text evidence="2">The sequence shown here is derived from an EMBL/GenBank/DDBJ whole genome shotgun (WGS) entry which is preliminary data.</text>
</comment>
<gene>
    <name evidence="2" type="ORF">AWZ03_012932</name>
</gene>
<dbReference type="KEGG" id="dnv:108658248"/>
<name>A0A484AVG9_DRONA</name>